<dbReference type="eggNOG" id="COG0515">
    <property type="taxonomic scope" value="Bacteria"/>
</dbReference>
<dbReference type="GO" id="GO:0005524">
    <property type="term" value="F:ATP binding"/>
    <property type="evidence" value="ECO:0007669"/>
    <property type="project" value="UniProtKB-KW"/>
</dbReference>
<dbReference type="Pfam" id="PF00069">
    <property type="entry name" value="Pkinase"/>
    <property type="match status" value="1"/>
</dbReference>
<dbReference type="NCBIfam" id="NF045510">
    <property type="entry name" value="4Cys_prefix_kin"/>
    <property type="match status" value="1"/>
</dbReference>
<dbReference type="Proteomes" id="UP000010471">
    <property type="component" value="Chromosome"/>
</dbReference>
<dbReference type="AlphaFoldDB" id="K9WBQ9"/>
<comment type="catalytic activity">
    <reaction evidence="8">
        <text>L-seryl-[protein] + ATP = O-phospho-L-seryl-[protein] + ADP + H(+)</text>
        <dbReference type="Rhea" id="RHEA:17989"/>
        <dbReference type="Rhea" id="RHEA-COMP:9863"/>
        <dbReference type="Rhea" id="RHEA-COMP:11604"/>
        <dbReference type="ChEBI" id="CHEBI:15378"/>
        <dbReference type="ChEBI" id="CHEBI:29999"/>
        <dbReference type="ChEBI" id="CHEBI:30616"/>
        <dbReference type="ChEBI" id="CHEBI:83421"/>
        <dbReference type="ChEBI" id="CHEBI:456216"/>
        <dbReference type="EC" id="2.7.11.1"/>
    </reaction>
</comment>
<dbReference type="RefSeq" id="WP_015181359.1">
    <property type="nucleotide sequence ID" value="NC_019738.1"/>
</dbReference>
<dbReference type="EMBL" id="CP003630">
    <property type="protein sequence ID" value="AFZ17199.1"/>
    <property type="molecule type" value="Genomic_DNA"/>
</dbReference>
<dbReference type="STRING" id="1173027.Mic7113_1314"/>
<dbReference type="Gene3D" id="1.10.510.10">
    <property type="entry name" value="Transferase(Phosphotransferase) domain 1"/>
    <property type="match status" value="1"/>
</dbReference>
<evidence type="ECO:0000256" key="2">
    <source>
        <dbReference type="ARBA" id="ARBA00022527"/>
    </source>
</evidence>
<evidence type="ECO:0000259" key="10">
    <source>
        <dbReference type="PROSITE" id="PS50011"/>
    </source>
</evidence>
<comment type="catalytic activity">
    <reaction evidence="7">
        <text>L-threonyl-[protein] + ATP = O-phospho-L-threonyl-[protein] + ADP + H(+)</text>
        <dbReference type="Rhea" id="RHEA:46608"/>
        <dbReference type="Rhea" id="RHEA-COMP:11060"/>
        <dbReference type="Rhea" id="RHEA-COMP:11605"/>
        <dbReference type="ChEBI" id="CHEBI:15378"/>
        <dbReference type="ChEBI" id="CHEBI:30013"/>
        <dbReference type="ChEBI" id="CHEBI:30616"/>
        <dbReference type="ChEBI" id="CHEBI:61977"/>
        <dbReference type="ChEBI" id="CHEBI:456216"/>
        <dbReference type="EC" id="2.7.11.1"/>
    </reaction>
</comment>
<keyword evidence="9" id="KW-1133">Transmembrane helix</keyword>
<keyword evidence="3" id="KW-0808">Transferase</keyword>
<dbReference type="EC" id="2.7.11.1" evidence="1"/>
<dbReference type="GO" id="GO:0004674">
    <property type="term" value="F:protein serine/threonine kinase activity"/>
    <property type="evidence" value="ECO:0007669"/>
    <property type="project" value="UniProtKB-KW"/>
</dbReference>
<reference evidence="11 12" key="1">
    <citation type="submission" date="2012-06" db="EMBL/GenBank/DDBJ databases">
        <title>Finished chromosome of genome of Microcoleus sp. PCC 7113.</title>
        <authorList>
            <consortium name="US DOE Joint Genome Institute"/>
            <person name="Gugger M."/>
            <person name="Coursin T."/>
            <person name="Rippka R."/>
            <person name="Tandeau De Marsac N."/>
            <person name="Huntemann M."/>
            <person name="Wei C.-L."/>
            <person name="Han J."/>
            <person name="Detter J.C."/>
            <person name="Han C."/>
            <person name="Tapia R."/>
            <person name="Chen A."/>
            <person name="Kyrpides N."/>
            <person name="Mavromatis K."/>
            <person name="Markowitz V."/>
            <person name="Szeto E."/>
            <person name="Ivanova N."/>
            <person name="Pagani I."/>
            <person name="Pati A."/>
            <person name="Goodwin L."/>
            <person name="Nordberg H.P."/>
            <person name="Cantor M.N."/>
            <person name="Hua S.X."/>
            <person name="Woyke T."/>
            <person name="Kerfeld C.A."/>
        </authorList>
    </citation>
    <scope>NUCLEOTIDE SEQUENCE [LARGE SCALE GENOMIC DNA]</scope>
    <source>
        <strain evidence="11 12">PCC 7113</strain>
    </source>
</reference>
<evidence type="ECO:0000256" key="3">
    <source>
        <dbReference type="ARBA" id="ARBA00022679"/>
    </source>
</evidence>
<evidence type="ECO:0000256" key="5">
    <source>
        <dbReference type="ARBA" id="ARBA00022777"/>
    </source>
</evidence>
<keyword evidence="2 11" id="KW-0723">Serine/threonine-protein kinase</keyword>
<dbReference type="HOGENOM" id="CLU_034821_0_0_3"/>
<dbReference type="PANTHER" id="PTHR24363:SF0">
    <property type="entry name" value="SERINE_THREONINE KINASE LIKE DOMAIN CONTAINING 1"/>
    <property type="match status" value="1"/>
</dbReference>
<proteinExistence type="predicted"/>
<evidence type="ECO:0000256" key="8">
    <source>
        <dbReference type="ARBA" id="ARBA00048679"/>
    </source>
</evidence>
<dbReference type="InterPro" id="IPR011009">
    <property type="entry name" value="Kinase-like_dom_sf"/>
</dbReference>
<dbReference type="Gene3D" id="3.30.200.20">
    <property type="entry name" value="Phosphorylase Kinase, domain 1"/>
    <property type="match status" value="1"/>
</dbReference>
<evidence type="ECO:0000256" key="7">
    <source>
        <dbReference type="ARBA" id="ARBA00047899"/>
    </source>
</evidence>
<evidence type="ECO:0000256" key="4">
    <source>
        <dbReference type="ARBA" id="ARBA00022741"/>
    </source>
</evidence>
<dbReference type="PROSITE" id="PS50011">
    <property type="entry name" value="PROTEIN_KINASE_DOM"/>
    <property type="match status" value="1"/>
</dbReference>
<feature type="transmembrane region" description="Helical" evidence="9">
    <location>
        <begin position="377"/>
        <end position="400"/>
    </location>
</feature>
<gene>
    <name evidence="11" type="ORF">Mic7113_1314</name>
</gene>
<dbReference type="PROSITE" id="PS00108">
    <property type="entry name" value="PROTEIN_KINASE_ST"/>
    <property type="match status" value="1"/>
</dbReference>
<dbReference type="SUPFAM" id="SSF56112">
    <property type="entry name" value="Protein kinase-like (PK-like)"/>
    <property type="match status" value="1"/>
</dbReference>
<evidence type="ECO:0000256" key="9">
    <source>
        <dbReference type="SAM" id="Phobius"/>
    </source>
</evidence>
<dbReference type="InterPro" id="IPR008271">
    <property type="entry name" value="Ser/Thr_kinase_AS"/>
</dbReference>
<evidence type="ECO:0000313" key="11">
    <source>
        <dbReference type="EMBL" id="AFZ17199.1"/>
    </source>
</evidence>
<evidence type="ECO:0000313" key="12">
    <source>
        <dbReference type="Proteomes" id="UP000010471"/>
    </source>
</evidence>
<keyword evidence="6" id="KW-0067">ATP-binding</keyword>
<dbReference type="PANTHER" id="PTHR24363">
    <property type="entry name" value="SERINE/THREONINE PROTEIN KINASE"/>
    <property type="match status" value="1"/>
</dbReference>
<name>K9WBQ9_9CYAN</name>
<dbReference type="SMART" id="SM00220">
    <property type="entry name" value="S_TKc"/>
    <property type="match status" value="1"/>
</dbReference>
<accession>K9WBQ9</accession>
<dbReference type="CDD" id="cd14014">
    <property type="entry name" value="STKc_PknB_like"/>
    <property type="match status" value="1"/>
</dbReference>
<dbReference type="KEGG" id="mic:Mic7113_1314"/>
<keyword evidence="12" id="KW-1185">Reference proteome</keyword>
<keyword evidence="9" id="KW-0472">Membrane</keyword>
<evidence type="ECO:0000256" key="6">
    <source>
        <dbReference type="ARBA" id="ARBA00022840"/>
    </source>
</evidence>
<keyword evidence="4" id="KW-0547">Nucleotide-binding</keyword>
<keyword evidence="5 11" id="KW-0418">Kinase</keyword>
<feature type="domain" description="Protein kinase" evidence="10">
    <location>
        <begin position="37"/>
        <end position="311"/>
    </location>
</feature>
<sequence length="611" mass="68807">MSLCINPHCRKPDDPDNTRNRFCENCGSDLLLHGRYRVTRLLSDKSGFGIIYESDEQGTPEILKVLKENLNSDAKAVELFKQEAEVLGQLSHPGIPKVDGYFPYQTRNGPSLHCIVMEKIEGSNLEEWMEARGNRPITELDAIAWLKELALILKLIHDKHYLHRDIKPSNIMLRTPPYQGVAGGGQLVLIDFGTAREVTRTYLAKLGSGQGITAIVSSGYTPPEQANGEARVQSDFFALGRTFVFLLTGQYPNTMYDARLDQLNWRSHTSGISPGLLNLVDWLMMRDPNQRPANAQAILDRLAELERQPGLSAVETVNVVGTPRTQQLPPLQTTTLPPQQNQRDRWPFFAFWAFLLDKMGFTDTHQQPAQDHQRDKLYPLAFLAALLLLGLIGLAALAFFDSDSPSRRSWPKNAQIPEEKGEVDYFPYVEGTDSQGRTAEFNVAVLSREYQWQLGSSYQVKYNDRVIPLDTLKSDLESEGIQRIMENPSQIIAVGTASCEGSSAQEERRAFERAKQIQLLGKKLFSQVPSVQNYRLLNLGQFRGDNCNSNQDETSYQRSVIIIGVKQETPGVVLDEALRSRLEKKPFGDFQIQEYSLGSADKFKTIPSRLE</sequence>
<protein>
    <recommendedName>
        <fullName evidence="1">non-specific serine/threonine protein kinase</fullName>
        <ecNumber evidence="1">2.7.11.1</ecNumber>
    </recommendedName>
</protein>
<dbReference type="OrthoDB" id="468098at2"/>
<dbReference type="InterPro" id="IPR000719">
    <property type="entry name" value="Prot_kinase_dom"/>
</dbReference>
<keyword evidence="9" id="KW-0812">Transmembrane</keyword>
<evidence type="ECO:0000256" key="1">
    <source>
        <dbReference type="ARBA" id="ARBA00012513"/>
    </source>
</evidence>
<organism evidence="11 12">
    <name type="scientific">Allocoleopsis franciscana PCC 7113</name>
    <dbReference type="NCBI Taxonomy" id="1173027"/>
    <lineage>
        <taxon>Bacteria</taxon>
        <taxon>Bacillati</taxon>
        <taxon>Cyanobacteriota</taxon>
        <taxon>Cyanophyceae</taxon>
        <taxon>Coleofasciculales</taxon>
        <taxon>Coleofasciculaceae</taxon>
        <taxon>Allocoleopsis</taxon>
        <taxon>Allocoleopsis franciscana</taxon>
    </lineage>
</organism>